<protein>
    <submittedName>
        <fullName evidence="1">Uncharacterized protein</fullName>
    </submittedName>
</protein>
<name>A0A1A7YU17_9TELE</name>
<proteinExistence type="predicted"/>
<dbReference type="AlphaFoldDB" id="A0A1A7YU17"/>
<feature type="non-terminal residue" evidence="1">
    <location>
        <position position="85"/>
    </location>
</feature>
<organism evidence="1">
    <name type="scientific">Iconisemion striatum</name>
    <dbReference type="NCBI Taxonomy" id="60296"/>
    <lineage>
        <taxon>Eukaryota</taxon>
        <taxon>Metazoa</taxon>
        <taxon>Chordata</taxon>
        <taxon>Craniata</taxon>
        <taxon>Vertebrata</taxon>
        <taxon>Euteleostomi</taxon>
        <taxon>Actinopterygii</taxon>
        <taxon>Neopterygii</taxon>
        <taxon>Teleostei</taxon>
        <taxon>Neoteleostei</taxon>
        <taxon>Acanthomorphata</taxon>
        <taxon>Ovalentaria</taxon>
        <taxon>Atherinomorphae</taxon>
        <taxon>Cyprinodontiformes</taxon>
        <taxon>Nothobranchiidae</taxon>
        <taxon>Iconisemion</taxon>
    </lineage>
</organism>
<feature type="non-terminal residue" evidence="1">
    <location>
        <position position="1"/>
    </location>
</feature>
<dbReference type="EMBL" id="HADX01011188">
    <property type="protein sequence ID" value="SBP33420.1"/>
    <property type="molecule type" value="Transcribed_RNA"/>
</dbReference>
<reference evidence="1" key="1">
    <citation type="submission" date="2016-05" db="EMBL/GenBank/DDBJ databases">
        <authorList>
            <person name="Lavstsen T."/>
            <person name="Jespersen J.S."/>
        </authorList>
    </citation>
    <scope>NUCLEOTIDE SEQUENCE</scope>
    <source>
        <tissue evidence="1">Brain</tissue>
    </source>
</reference>
<reference evidence="1" key="2">
    <citation type="submission" date="2016-06" db="EMBL/GenBank/DDBJ databases">
        <title>The genome of a short-lived fish provides insights into sex chromosome evolution and the genetic control of aging.</title>
        <authorList>
            <person name="Reichwald K."/>
            <person name="Felder M."/>
            <person name="Petzold A."/>
            <person name="Koch P."/>
            <person name="Groth M."/>
            <person name="Platzer M."/>
        </authorList>
    </citation>
    <scope>NUCLEOTIDE SEQUENCE</scope>
    <source>
        <tissue evidence="1">Brain</tissue>
    </source>
</reference>
<dbReference type="EMBL" id="HADW01017896">
    <property type="protein sequence ID" value="SBP19296.1"/>
    <property type="molecule type" value="Transcribed_RNA"/>
</dbReference>
<evidence type="ECO:0000313" key="1">
    <source>
        <dbReference type="EMBL" id="SBP33420.1"/>
    </source>
</evidence>
<accession>A0A1A7YU17</accession>
<gene>
    <name evidence="1" type="primary">Nfu_g_1_017734</name>
</gene>
<sequence>SSQSAPSGIRMLQLAATTIHTKYLKNMCNIHSVCIMKLYRLRCFTTAVIHFHLCPTPTSRYLINPDRIITLFLQTEAVQRAIRNV</sequence>